<dbReference type="SMART" id="SM00744">
    <property type="entry name" value="RINGv"/>
    <property type="match status" value="1"/>
</dbReference>
<feature type="domain" description="RING-type" evidence="14">
    <location>
        <begin position="702"/>
        <end position="745"/>
    </location>
</feature>
<keyword evidence="5" id="KW-0479">Metal-binding</keyword>
<comment type="subcellular location">
    <subcellularLocation>
        <location evidence="2">Membrane</location>
        <topology evidence="2">Single-pass membrane protein</topology>
    </subcellularLocation>
</comment>
<evidence type="ECO:0000256" key="7">
    <source>
        <dbReference type="ARBA" id="ARBA00022833"/>
    </source>
</evidence>
<accession>A0AAN7HEE8</accession>
<evidence type="ECO:0000256" key="2">
    <source>
        <dbReference type="ARBA" id="ARBA00004167"/>
    </source>
</evidence>
<feature type="region of interest" description="Disordered" evidence="11">
    <location>
        <begin position="296"/>
        <end position="386"/>
    </location>
</feature>
<feature type="compositionally biased region" description="Low complexity" evidence="11">
    <location>
        <begin position="404"/>
        <end position="416"/>
    </location>
</feature>
<dbReference type="InterPro" id="IPR003137">
    <property type="entry name" value="PA_domain"/>
</dbReference>
<dbReference type="GO" id="GO:0061630">
    <property type="term" value="F:ubiquitin protein ligase activity"/>
    <property type="evidence" value="ECO:0007669"/>
    <property type="project" value="UniProtKB-EC"/>
</dbReference>
<evidence type="ECO:0000256" key="1">
    <source>
        <dbReference type="ARBA" id="ARBA00000900"/>
    </source>
</evidence>
<keyword evidence="13" id="KW-0732">Signal</keyword>
<comment type="caution">
    <text evidence="15">The sequence shown here is derived from an EMBL/GenBank/DDBJ whole genome shotgun (WGS) entry which is preliminary data.</text>
</comment>
<dbReference type="Pfam" id="PF13639">
    <property type="entry name" value="zf-RING_2"/>
    <property type="match status" value="1"/>
</dbReference>
<dbReference type="SMART" id="SM00184">
    <property type="entry name" value="RING"/>
    <property type="match status" value="1"/>
</dbReference>
<feature type="compositionally biased region" description="Polar residues" evidence="11">
    <location>
        <begin position="364"/>
        <end position="381"/>
    </location>
</feature>
<evidence type="ECO:0000256" key="12">
    <source>
        <dbReference type="SAM" id="Phobius"/>
    </source>
</evidence>
<feature type="signal peptide" evidence="13">
    <location>
        <begin position="1"/>
        <end position="23"/>
    </location>
</feature>
<keyword evidence="9 12" id="KW-0472">Membrane</keyword>
<organism evidence="15 16">
    <name type="scientific">Achaetomium macrosporum</name>
    <dbReference type="NCBI Taxonomy" id="79813"/>
    <lineage>
        <taxon>Eukaryota</taxon>
        <taxon>Fungi</taxon>
        <taxon>Dikarya</taxon>
        <taxon>Ascomycota</taxon>
        <taxon>Pezizomycotina</taxon>
        <taxon>Sordariomycetes</taxon>
        <taxon>Sordariomycetidae</taxon>
        <taxon>Sordariales</taxon>
        <taxon>Chaetomiaceae</taxon>
        <taxon>Achaetomium</taxon>
    </lineage>
</organism>
<evidence type="ECO:0000256" key="8">
    <source>
        <dbReference type="ARBA" id="ARBA00022989"/>
    </source>
</evidence>
<feature type="compositionally biased region" description="Basic and acidic residues" evidence="11">
    <location>
        <begin position="318"/>
        <end position="329"/>
    </location>
</feature>
<keyword evidence="6 10" id="KW-0863">Zinc-finger</keyword>
<evidence type="ECO:0000259" key="14">
    <source>
        <dbReference type="PROSITE" id="PS50089"/>
    </source>
</evidence>
<dbReference type="EC" id="2.3.2.27" evidence="3"/>
<reference evidence="15" key="1">
    <citation type="journal article" date="2023" name="Mol. Phylogenet. Evol.">
        <title>Genome-scale phylogeny and comparative genomics of the fungal order Sordariales.</title>
        <authorList>
            <person name="Hensen N."/>
            <person name="Bonometti L."/>
            <person name="Westerberg I."/>
            <person name="Brannstrom I.O."/>
            <person name="Guillou S."/>
            <person name="Cros-Aarteil S."/>
            <person name="Calhoun S."/>
            <person name="Haridas S."/>
            <person name="Kuo A."/>
            <person name="Mondo S."/>
            <person name="Pangilinan J."/>
            <person name="Riley R."/>
            <person name="LaButti K."/>
            <person name="Andreopoulos B."/>
            <person name="Lipzen A."/>
            <person name="Chen C."/>
            <person name="Yan M."/>
            <person name="Daum C."/>
            <person name="Ng V."/>
            <person name="Clum A."/>
            <person name="Steindorff A."/>
            <person name="Ohm R.A."/>
            <person name="Martin F."/>
            <person name="Silar P."/>
            <person name="Natvig D.O."/>
            <person name="Lalanne C."/>
            <person name="Gautier V."/>
            <person name="Ament-Velasquez S.L."/>
            <person name="Kruys A."/>
            <person name="Hutchinson M.I."/>
            <person name="Powell A.J."/>
            <person name="Barry K."/>
            <person name="Miller A.N."/>
            <person name="Grigoriev I.V."/>
            <person name="Debuchy R."/>
            <person name="Gladieux P."/>
            <person name="Hiltunen Thoren M."/>
            <person name="Johannesson H."/>
        </authorList>
    </citation>
    <scope>NUCLEOTIDE SEQUENCE</scope>
    <source>
        <strain evidence="15">CBS 532.94</strain>
    </source>
</reference>
<protein>
    <recommendedName>
        <fullName evidence="3">RING-type E3 ubiquitin transferase</fullName>
        <ecNumber evidence="3">2.3.2.27</ecNumber>
    </recommendedName>
</protein>
<dbReference type="InterPro" id="IPR051653">
    <property type="entry name" value="E3_ligase_sorting_rcpt"/>
</dbReference>
<gene>
    <name evidence="15" type="ORF">C8A03DRAFT_40622</name>
</gene>
<dbReference type="InterPro" id="IPR001841">
    <property type="entry name" value="Znf_RING"/>
</dbReference>
<dbReference type="Gene3D" id="3.30.40.10">
    <property type="entry name" value="Zinc/RING finger domain, C3HC4 (zinc finger)"/>
    <property type="match status" value="1"/>
</dbReference>
<feature type="compositionally biased region" description="Polar residues" evidence="11">
    <location>
        <begin position="445"/>
        <end position="460"/>
    </location>
</feature>
<feature type="chain" id="PRO_5042939868" description="RING-type E3 ubiquitin transferase" evidence="13">
    <location>
        <begin position="24"/>
        <end position="844"/>
    </location>
</feature>
<dbReference type="Proteomes" id="UP001303760">
    <property type="component" value="Unassembled WGS sequence"/>
</dbReference>
<evidence type="ECO:0000256" key="6">
    <source>
        <dbReference type="ARBA" id="ARBA00022771"/>
    </source>
</evidence>
<dbReference type="PANTHER" id="PTHR47168">
    <property type="entry name" value="RING ZINC FINGER DOMAIN SUPERFAMILY PROTEIN-RELATED"/>
    <property type="match status" value="1"/>
</dbReference>
<evidence type="ECO:0000256" key="5">
    <source>
        <dbReference type="ARBA" id="ARBA00022723"/>
    </source>
</evidence>
<evidence type="ECO:0000256" key="4">
    <source>
        <dbReference type="ARBA" id="ARBA00022692"/>
    </source>
</evidence>
<dbReference type="CDD" id="cd16454">
    <property type="entry name" value="RING-H2_PA-TM-RING"/>
    <property type="match status" value="1"/>
</dbReference>
<keyword evidence="8 12" id="KW-1133">Transmembrane helix</keyword>
<evidence type="ECO:0000256" key="9">
    <source>
        <dbReference type="ARBA" id="ARBA00023136"/>
    </source>
</evidence>
<dbReference type="FunFam" id="3.30.40.10:FF:000364">
    <property type="entry name" value="Protease-associated PA domain protein"/>
    <property type="match status" value="1"/>
</dbReference>
<dbReference type="GO" id="GO:0016020">
    <property type="term" value="C:membrane"/>
    <property type="evidence" value="ECO:0007669"/>
    <property type="project" value="UniProtKB-SubCell"/>
</dbReference>
<keyword evidence="16" id="KW-1185">Reference proteome</keyword>
<feature type="compositionally biased region" description="Basic and acidic residues" evidence="11">
    <location>
        <begin position="159"/>
        <end position="168"/>
    </location>
</feature>
<name>A0AAN7HEE8_9PEZI</name>
<evidence type="ECO:0000256" key="3">
    <source>
        <dbReference type="ARBA" id="ARBA00012483"/>
    </source>
</evidence>
<dbReference type="GO" id="GO:0008270">
    <property type="term" value="F:zinc ion binding"/>
    <property type="evidence" value="ECO:0007669"/>
    <property type="project" value="UniProtKB-KW"/>
</dbReference>
<feature type="compositionally biased region" description="Basic and acidic residues" evidence="11">
    <location>
        <begin position="526"/>
        <end position="537"/>
    </location>
</feature>
<feature type="compositionally biased region" description="Low complexity" evidence="11">
    <location>
        <begin position="500"/>
        <end position="519"/>
    </location>
</feature>
<dbReference type="Gene3D" id="3.50.30.30">
    <property type="match status" value="1"/>
</dbReference>
<dbReference type="PROSITE" id="PS50089">
    <property type="entry name" value="ZF_RING_2"/>
    <property type="match status" value="1"/>
</dbReference>
<dbReference type="SUPFAM" id="SSF52025">
    <property type="entry name" value="PA domain"/>
    <property type="match status" value="1"/>
</dbReference>
<dbReference type="InterPro" id="IPR011016">
    <property type="entry name" value="Znf_RING-CH"/>
</dbReference>
<feature type="region of interest" description="Disordered" evidence="11">
    <location>
        <begin position="404"/>
        <end position="549"/>
    </location>
</feature>
<dbReference type="CDD" id="cd04813">
    <property type="entry name" value="PA_1"/>
    <property type="match status" value="1"/>
</dbReference>
<dbReference type="InterPro" id="IPR013083">
    <property type="entry name" value="Znf_RING/FYVE/PHD"/>
</dbReference>
<feature type="transmembrane region" description="Helical" evidence="12">
    <location>
        <begin position="580"/>
        <end position="600"/>
    </location>
</feature>
<evidence type="ECO:0000313" key="15">
    <source>
        <dbReference type="EMBL" id="KAK4242057.1"/>
    </source>
</evidence>
<dbReference type="PANTHER" id="PTHR47168:SF1">
    <property type="entry name" value="OS02G0798600 PROTEIN"/>
    <property type="match status" value="1"/>
</dbReference>
<proteinExistence type="predicted"/>
<evidence type="ECO:0000256" key="11">
    <source>
        <dbReference type="SAM" id="MobiDB-lite"/>
    </source>
</evidence>
<feature type="region of interest" description="Disordered" evidence="11">
    <location>
        <begin position="626"/>
        <end position="672"/>
    </location>
</feature>
<dbReference type="AlphaFoldDB" id="A0AAN7HEE8"/>
<comment type="catalytic activity">
    <reaction evidence="1">
        <text>S-ubiquitinyl-[E2 ubiquitin-conjugating enzyme]-L-cysteine + [acceptor protein]-L-lysine = [E2 ubiquitin-conjugating enzyme]-L-cysteine + N(6)-ubiquitinyl-[acceptor protein]-L-lysine.</text>
        <dbReference type="EC" id="2.3.2.27"/>
    </reaction>
</comment>
<evidence type="ECO:0000256" key="13">
    <source>
        <dbReference type="SAM" id="SignalP"/>
    </source>
</evidence>
<evidence type="ECO:0000256" key="10">
    <source>
        <dbReference type="PROSITE-ProRule" id="PRU00175"/>
    </source>
</evidence>
<keyword evidence="7" id="KW-0862">Zinc</keyword>
<feature type="region of interest" description="Disordered" evidence="11">
    <location>
        <begin position="101"/>
        <end position="211"/>
    </location>
</feature>
<reference evidence="15" key="2">
    <citation type="submission" date="2023-05" db="EMBL/GenBank/DDBJ databases">
        <authorList>
            <consortium name="Lawrence Berkeley National Laboratory"/>
            <person name="Steindorff A."/>
            <person name="Hensen N."/>
            <person name="Bonometti L."/>
            <person name="Westerberg I."/>
            <person name="Brannstrom I.O."/>
            <person name="Guillou S."/>
            <person name="Cros-Aarteil S."/>
            <person name="Calhoun S."/>
            <person name="Haridas S."/>
            <person name="Kuo A."/>
            <person name="Mondo S."/>
            <person name="Pangilinan J."/>
            <person name="Riley R."/>
            <person name="Labutti K."/>
            <person name="Andreopoulos B."/>
            <person name="Lipzen A."/>
            <person name="Chen C."/>
            <person name="Yanf M."/>
            <person name="Daum C."/>
            <person name="Ng V."/>
            <person name="Clum A."/>
            <person name="Ohm R."/>
            <person name="Martin F."/>
            <person name="Silar P."/>
            <person name="Natvig D."/>
            <person name="Lalanne C."/>
            <person name="Gautier V."/>
            <person name="Ament-Velasquez S.L."/>
            <person name="Kruys A."/>
            <person name="Hutchinson M.I."/>
            <person name="Powell A.J."/>
            <person name="Barry K."/>
            <person name="Miller A.N."/>
            <person name="Grigoriev I.V."/>
            <person name="Debuchy R."/>
            <person name="Gladieux P."/>
            <person name="Thoren M.H."/>
            <person name="Johannesson H."/>
        </authorList>
    </citation>
    <scope>NUCLEOTIDE SEQUENCE</scope>
    <source>
        <strain evidence="15">CBS 532.94</strain>
    </source>
</reference>
<dbReference type="EMBL" id="MU860013">
    <property type="protein sequence ID" value="KAK4242057.1"/>
    <property type="molecule type" value="Genomic_DNA"/>
</dbReference>
<dbReference type="SUPFAM" id="SSF57850">
    <property type="entry name" value="RING/U-box"/>
    <property type="match status" value="1"/>
</dbReference>
<dbReference type="Pfam" id="PF02225">
    <property type="entry name" value="PA"/>
    <property type="match status" value="1"/>
</dbReference>
<dbReference type="InterPro" id="IPR046450">
    <property type="entry name" value="PA_dom_sf"/>
</dbReference>
<sequence length="844" mass="90539">MRPPRVAILVLFFSASLFLVCRAISSSRRPSPAAKRLTSQKSSFRAFFSFTAPFSLFPPSAAISLTDDNSTFFPARPAAFGPPLPNSGLSGQLWIGSGFSEESLQDGEGEGELGCSDIPGWDDGRNKLAMNAAVQGPPSKKPSPAANDRKSPSSEDLEKDPVVDLDTVRKRRSEAQPKTLNDGTDDYLHQGFQQTGSPHNEGPTASGASHADIQSIQETAEITGKVVLLSRGGCGFLEKVKWAQRRGAIALIVGDNQKGGPLIQMFARGNVDNVTIPSVFTSRTTAHLLSSLMQPGSLNRDTLEGNRNPMLNVQHSSKAGDSDKVDKKAAHTTHASKITAAATPSHDNTNVGQRGWLSRLFPSGNRQGVSPDTNRPPSSGQHGWVVADDQDGEMDKLINSGLHKAANNGAKGSANAPDEDFQIGAQDRRDPGLVGSTAESDEDPTPNQSANDNTQSSSLEASVREAGKPGNSPSADMDGPKGGRTIPGSGEYIPEVAEDPVAPGSVDSASSSPSRGLLSKIFGDGEAQHEQEGHASGDIHGSPVTMPTATPPVIDGNEAREGLWVTITPTGSASPFFDTLLVLVISPLITLTVVYALLVLRVKIRMRRWRAPKSVVDRLPVRTYHTVAPSPTQSPRSPSPTSSSPTTPLLQGSPRSRPRPRTTTGVFEAGDLLRADDSPQTARLPSRASSKWKKYMGRQVECVVCLEEYVDGVSRVMSLPCGHEFHAECITPWLTTRRRTCPICKSDVVRSLARGSSSEPLYETFREDEYGSNGGYSDTSYQARVPSPNRLIDLERGPSWTHGTRQELQHESHNDVWSSLLANNWGRSSSFSSRREGSGEGHAR</sequence>
<feature type="compositionally biased region" description="Low complexity" evidence="11">
    <location>
        <begin position="629"/>
        <end position="648"/>
    </location>
</feature>
<evidence type="ECO:0000313" key="16">
    <source>
        <dbReference type="Proteomes" id="UP001303760"/>
    </source>
</evidence>
<keyword evidence="4 12" id="KW-0812">Transmembrane</keyword>